<evidence type="ECO:0000313" key="3">
    <source>
        <dbReference type="Proteomes" id="UP000435112"/>
    </source>
</evidence>
<keyword evidence="1" id="KW-0472">Membrane</keyword>
<dbReference type="Proteomes" id="UP000435112">
    <property type="component" value="Unassembled WGS sequence"/>
</dbReference>
<sequence length="122" mass="11297">MSLITSASARKAFCTHIASTAGSVSICSTAAVNLCVCGGVDGLLGVVRGPAGGVVAVVPASGDIVDSFTAGVGVAGLPTGVCVTGLPAGGVVTMPSSSPVVLVAAATLVALMAAAGVVTEGA</sequence>
<evidence type="ECO:0000256" key="1">
    <source>
        <dbReference type="SAM" id="Phobius"/>
    </source>
</evidence>
<dbReference type="AlphaFoldDB" id="A0A6A3MAU1"/>
<feature type="transmembrane region" description="Helical" evidence="1">
    <location>
        <begin position="100"/>
        <end position="119"/>
    </location>
</feature>
<reference evidence="2 3" key="1">
    <citation type="submission" date="2018-09" db="EMBL/GenBank/DDBJ databases">
        <title>Genomic investigation of the strawberry pathogen Phytophthora fragariae indicates pathogenicity is determined by transcriptional variation in three key races.</title>
        <authorList>
            <person name="Adams T.M."/>
            <person name="Armitage A.D."/>
            <person name="Sobczyk M.K."/>
            <person name="Bates H.J."/>
            <person name="Dunwell J.M."/>
            <person name="Nellist C.F."/>
            <person name="Harrison R.J."/>
        </authorList>
    </citation>
    <scope>NUCLEOTIDE SEQUENCE [LARGE SCALE GENOMIC DNA]</scope>
    <source>
        <strain evidence="2 3">SCRP324</strain>
    </source>
</reference>
<evidence type="ECO:0000313" key="2">
    <source>
        <dbReference type="EMBL" id="KAE9025584.1"/>
    </source>
</evidence>
<keyword evidence="1" id="KW-1133">Transmembrane helix</keyword>
<name>A0A6A3MAU1_9STRA</name>
<accession>A0A6A3MAU1</accession>
<protein>
    <submittedName>
        <fullName evidence="2">Uncharacterized protein</fullName>
    </submittedName>
</protein>
<dbReference type="EMBL" id="QXFU01000658">
    <property type="protein sequence ID" value="KAE9025584.1"/>
    <property type="molecule type" value="Genomic_DNA"/>
</dbReference>
<gene>
    <name evidence="2" type="ORF">PR002_g11156</name>
</gene>
<proteinExistence type="predicted"/>
<organism evidence="2 3">
    <name type="scientific">Phytophthora rubi</name>
    <dbReference type="NCBI Taxonomy" id="129364"/>
    <lineage>
        <taxon>Eukaryota</taxon>
        <taxon>Sar</taxon>
        <taxon>Stramenopiles</taxon>
        <taxon>Oomycota</taxon>
        <taxon>Peronosporomycetes</taxon>
        <taxon>Peronosporales</taxon>
        <taxon>Peronosporaceae</taxon>
        <taxon>Phytophthora</taxon>
    </lineage>
</organism>
<comment type="caution">
    <text evidence="2">The sequence shown here is derived from an EMBL/GenBank/DDBJ whole genome shotgun (WGS) entry which is preliminary data.</text>
</comment>
<keyword evidence="1" id="KW-0812">Transmembrane</keyword>